<dbReference type="EMBL" id="FXTP01000012">
    <property type="protein sequence ID" value="SMO83608.1"/>
    <property type="molecule type" value="Genomic_DNA"/>
</dbReference>
<gene>
    <name evidence="1" type="ORF">SAMN06265219_11263</name>
</gene>
<accession>A0A521EI50</accession>
<keyword evidence="2" id="KW-1185">Reference proteome</keyword>
<organism evidence="1 2">
    <name type="scientific">Gracilimonas mengyeensis</name>
    <dbReference type="NCBI Taxonomy" id="1302730"/>
    <lineage>
        <taxon>Bacteria</taxon>
        <taxon>Pseudomonadati</taxon>
        <taxon>Balneolota</taxon>
        <taxon>Balneolia</taxon>
        <taxon>Balneolales</taxon>
        <taxon>Balneolaceae</taxon>
        <taxon>Gracilimonas</taxon>
    </lineage>
</organism>
<name>A0A521EI50_9BACT</name>
<reference evidence="1 2" key="1">
    <citation type="submission" date="2017-05" db="EMBL/GenBank/DDBJ databases">
        <authorList>
            <person name="Varghese N."/>
            <person name="Submissions S."/>
        </authorList>
    </citation>
    <scope>NUCLEOTIDE SEQUENCE [LARGE SCALE GENOMIC DNA]</scope>
    <source>
        <strain evidence="1 2">DSM 21985</strain>
    </source>
</reference>
<dbReference type="Proteomes" id="UP000317557">
    <property type="component" value="Unassembled WGS sequence"/>
</dbReference>
<evidence type="ECO:0000313" key="1">
    <source>
        <dbReference type="EMBL" id="SMO83608.1"/>
    </source>
</evidence>
<protein>
    <submittedName>
        <fullName evidence="1">Uncharacterized protein</fullName>
    </submittedName>
</protein>
<dbReference type="AlphaFoldDB" id="A0A521EI50"/>
<proteinExistence type="predicted"/>
<sequence length="152" mass="17899">MRLDCIQYAGEYSGLSPLVNHKKQMFVYKTPARDFVSADSKRIAEWSLTKSSLNVTSLYNEDLDYPELFYGYPNSRRKLNDGSENPFYPFRNDAYLFLSDKDLDDIEMLILPEQRNIISSWYQMLIDGELDEQIKQLRADAKPFYQYGYSKL</sequence>
<evidence type="ECO:0000313" key="2">
    <source>
        <dbReference type="Proteomes" id="UP000317557"/>
    </source>
</evidence>